<dbReference type="InterPro" id="IPR036259">
    <property type="entry name" value="MFS_trans_sf"/>
</dbReference>
<evidence type="ECO:0000256" key="7">
    <source>
        <dbReference type="ARBA" id="ARBA00023136"/>
    </source>
</evidence>
<feature type="transmembrane region" description="Helical" evidence="9">
    <location>
        <begin position="50"/>
        <end position="71"/>
    </location>
</feature>
<dbReference type="EMBL" id="AP022608">
    <property type="protein sequence ID" value="BBZ21092.1"/>
    <property type="molecule type" value="Genomic_DNA"/>
</dbReference>
<organism evidence="11 12">
    <name type="scientific">Mycolicibacterium gadium</name>
    <name type="common">Mycobacterium gadium</name>
    <dbReference type="NCBI Taxonomy" id="1794"/>
    <lineage>
        <taxon>Bacteria</taxon>
        <taxon>Bacillati</taxon>
        <taxon>Actinomycetota</taxon>
        <taxon>Actinomycetes</taxon>
        <taxon>Mycobacteriales</taxon>
        <taxon>Mycobacteriaceae</taxon>
        <taxon>Mycolicibacterium</taxon>
    </lineage>
</organism>
<evidence type="ECO:0000256" key="6">
    <source>
        <dbReference type="ARBA" id="ARBA00022989"/>
    </source>
</evidence>
<gene>
    <name evidence="11" type="ORF">MGAD_54270</name>
</gene>
<dbReference type="AlphaFoldDB" id="A0A7I7WVJ5"/>
<feature type="transmembrane region" description="Helical" evidence="9">
    <location>
        <begin position="140"/>
        <end position="163"/>
    </location>
</feature>
<comment type="subcellular location">
    <subcellularLocation>
        <location evidence="1">Cell membrane</location>
        <topology evidence="1">Multi-pass membrane protein</topology>
    </subcellularLocation>
</comment>
<feature type="region of interest" description="Disordered" evidence="8">
    <location>
        <begin position="617"/>
        <end position="666"/>
    </location>
</feature>
<protein>
    <submittedName>
        <fullName evidence="11">MFS transporter</fullName>
    </submittedName>
</protein>
<evidence type="ECO:0000256" key="9">
    <source>
        <dbReference type="SAM" id="Phobius"/>
    </source>
</evidence>
<dbReference type="Gene3D" id="1.20.1250.20">
    <property type="entry name" value="MFS general substrate transporter like domains"/>
    <property type="match status" value="1"/>
</dbReference>
<dbReference type="SUPFAM" id="SSF103473">
    <property type="entry name" value="MFS general substrate transporter"/>
    <property type="match status" value="1"/>
</dbReference>
<dbReference type="RefSeq" id="WP_163689747.1">
    <property type="nucleotide sequence ID" value="NZ_AP022608.1"/>
</dbReference>
<dbReference type="InterPro" id="IPR011701">
    <property type="entry name" value="MFS"/>
</dbReference>
<evidence type="ECO:0000313" key="12">
    <source>
        <dbReference type="Proteomes" id="UP000466187"/>
    </source>
</evidence>
<dbReference type="PROSITE" id="PS50850">
    <property type="entry name" value="MFS"/>
    <property type="match status" value="1"/>
</dbReference>
<keyword evidence="6 9" id="KW-1133">Transmembrane helix</keyword>
<dbReference type="PANTHER" id="PTHR42718">
    <property type="entry name" value="MAJOR FACILITATOR SUPERFAMILY MULTIDRUG TRANSPORTER MFSC"/>
    <property type="match status" value="1"/>
</dbReference>
<dbReference type="InterPro" id="IPR020846">
    <property type="entry name" value="MFS_dom"/>
</dbReference>
<dbReference type="InterPro" id="IPR004638">
    <property type="entry name" value="EmrB-like"/>
</dbReference>
<keyword evidence="7 9" id="KW-0472">Membrane</keyword>
<evidence type="ECO:0000256" key="5">
    <source>
        <dbReference type="ARBA" id="ARBA00022692"/>
    </source>
</evidence>
<feature type="transmembrane region" description="Helical" evidence="9">
    <location>
        <begin position="335"/>
        <end position="352"/>
    </location>
</feature>
<dbReference type="GO" id="GO:0022857">
    <property type="term" value="F:transmembrane transporter activity"/>
    <property type="evidence" value="ECO:0007669"/>
    <property type="project" value="InterPro"/>
</dbReference>
<feature type="transmembrane region" description="Helical" evidence="9">
    <location>
        <begin position="203"/>
        <end position="220"/>
    </location>
</feature>
<evidence type="ECO:0000256" key="4">
    <source>
        <dbReference type="ARBA" id="ARBA00022475"/>
    </source>
</evidence>
<reference evidence="11 12" key="1">
    <citation type="journal article" date="2019" name="Emerg. Microbes Infect.">
        <title>Comprehensive subspecies identification of 175 nontuberculous mycobacteria species based on 7547 genomic profiles.</title>
        <authorList>
            <person name="Matsumoto Y."/>
            <person name="Kinjo T."/>
            <person name="Motooka D."/>
            <person name="Nabeya D."/>
            <person name="Jung N."/>
            <person name="Uechi K."/>
            <person name="Horii T."/>
            <person name="Iida T."/>
            <person name="Fujita J."/>
            <person name="Nakamura S."/>
        </authorList>
    </citation>
    <scope>NUCLEOTIDE SEQUENCE [LARGE SCALE GENOMIC DNA]</scope>
    <source>
        <strain evidence="11 12">JCM 12688</strain>
    </source>
</reference>
<dbReference type="Gene3D" id="1.20.1720.10">
    <property type="entry name" value="Multidrug resistance protein D"/>
    <property type="match status" value="1"/>
</dbReference>
<dbReference type="NCBIfam" id="TIGR00711">
    <property type="entry name" value="efflux_EmrB"/>
    <property type="match status" value="1"/>
</dbReference>
<feature type="transmembrane region" description="Helical" evidence="9">
    <location>
        <begin position="306"/>
        <end position="323"/>
    </location>
</feature>
<feature type="compositionally biased region" description="Basic and acidic residues" evidence="8">
    <location>
        <begin position="643"/>
        <end position="655"/>
    </location>
</feature>
<dbReference type="FunFam" id="1.20.1720.10:FF:000021">
    <property type="entry name" value="Drug resistance transporter, EmrB/QacA subfamily"/>
    <property type="match status" value="1"/>
</dbReference>
<dbReference type="PANTHER" id="PTHR42718:SF42">
    <property type="entry name" value="EXPORT PROTEIN"/>
    <property type="match status" value="1"/>
</dbReference>
<feature type="transmembrane region" description="Helical" evidence="9">
    <location>
        <begin position="169"/>
        <end position="191"/>
    </location>
</feature>
<keyword evidence="3" id="KW-0813">Transport</keyword>
<name>A0A7I7WVJ5_MYCGU</name>
<feature type="transmembrane region" description="Helical" evidence="9">
    <location>
        <begin position="364"/>
        <end position="383"/>
    </location>
</feature>
<dbReference type="KEGG" id="mgad:MGAD_54270"/>
<feature type="transmembrane region" description="Helical" evidence="9">
    <location>
        <begin position="232"/>
        <end position="252"/>
    </location>
</feature>
<feature type="domain" description="Major facilitator superfamily (MFS) profile" evidence="10">
    <location>
        <begin position="17"/>
        <end position="483"/>
    </location>
</feature>
<dbReference type="GO" id="GO:0005886">
    <property type="term" value="C:plasma membrane"/>
    <property type="evidence" value="ECO:0007669"/>
    <property type="project" value="UniProtKB-SubCell"/>
</dbReference>
<feature type="transmembrane region" description="Helical" evidence="9">
    <location>
        <begin position="17"/>
        <end position="38"/>
    </location>
</feature>
<sequence length="666" mass="72108">MYETLTSRSATANPWHALWAMLVGFFMILVDATIVSVANPSIMAALDASYDAVIWVTSAYLLAYAVPLLVAGRLGDRFGPKNLYVLGLTVFTLASLWCGLADSINTLIIARVMQGFGAALLTPQTLSTITRIFPADRRGVAMSLWGATAGVATLVGPLAGGLLLDVLGWQWIFFVNVPVGVLGVALAVRLIPQLDTQVKRFDLLGMALSGIGMFMIVFALQEGQSHNWAPWVWGTIAGGIGFMAAFLFWQYVNPTDPLVPLRIFRDRDFSLSNIGVATIGFVVTAMIVPVMFYAQEVCGLSPTRSALVVAPMAIASGVLAPFVGRIIDRSHPRPVIGFGFSLVAIAMTWLSIEMTSATPIWRIVLPLTITGVGMAFIWSPLAATATRNLPPQLAGAGSGVYNTTRQVGSVLGSAGVAAFMTWRISDEVGVTRAESAQGEGVVDLLPAFLQEPFSAAMSQTLLLPAFFALFGVGAALFFLGFGSPRSVVFDDPHADRGIGIAPGWSDDDGFAVDHDEYVEYTVSWDDLEPGTTGRPAAASDPEPATEPMASRPQHVLHAPADLWHDEPVESWRHVTDEYPAVVEETPPAAQDILDFLRAENTSAPKVEPIGFAHNGFHVDERERSRHRARDEEPEPRTFWFESNGRHARDDPDDRSRHGRHSTPWPD</sequence>
<dbReference type="Proteomes" id="UP000466187">
    <property type="component" value="Chromosome"/>
</dbReference>
<evidence type="ECO:0000256" key="1">
    <source>
        <dbReference type="ARBA" id="ARBA00004651"/>
    </source>
</evidence>
<dbReference type="Pfam" id="PF07690">
    <property type="entry name" value="MFS_1"/>
    <property type="match status" value="1"/>
</dbReference>
<evidence type="ECO:0000259" key="10">
    <source>
        <dbReference type="PROSITE" id="PS50850"/>
    </source>
</evidence>
<accession>A0A7I7WVJ5</accession>
<evidence type="ECO:0000256" key="8">
    <source>
        <dbReference type="SAM" id="MobiDB-lite"/>
    </source>
</evidence>
<feature type="transmembrane region" description="Helical" evidence="9">
    <location>
        <begin position="83"/>
        <end position="104"/>
    </location>
</feature>
<keyword evidence="5 9" id="KW-0812">Transmembrane</keyword>
<evidence type="ECO:0000256" key="2">
    <source>
        <dbReference type="ARBA" id="ARBA00008537"/>
    </source>
</evidence>
<feature type="transmembrane region" description="Helical" evidence="9">
    <location>
        <begin position="273"/>
        <end position="294"/>
    </location>
</feature>
<evidence type="ECO:0000256" key="3">
    <source>
        <dbReference type="ARBA" id="ARBA00022448"/>
    </source>
</evidence>
<comment type="similarity">
    <text evidence="2">Belongs to the major facilitator superfamily. EmrB family.</text>
</comment>
<dbReference type="CDD" id="cd17321">
    <property type="entry name" value="MFS_MMR_MDR_like"/>
    <property type="match status" value="1"/>
</dbReference>
<feature type="region of interest" description="Disordered" evidence="8">
    <location>
        <begin position="525"/>
        <end position="549"/>
    </location>
</feature>
<evidence type="ECO:0000313" key="11">
    <source>
        <dbReference type="EMBL" id="BBZ21092.1"/>
    </source>
</evidence>
<proteinExistence type="inferred from homology"/>
<keyword evidence="4" id="KW-1003">Cell membrane</keyword>
<feature type="transmembrane region" description="Helical" evidence="9">
    <location>
        <begin position="461"/>
        <end position="481"/>
    </location>
</feature>